<evidence type="ECO:0000256" key="5">
    <source>
        <dbReference type="PROSITE-ProRule" id="PRU00221"/>
    </source>
</evidence>
<dbReference type="GO" id="GO:0045504">
    <property type="term" value="F:dynein heavy chain binding"/>
    <property type="evidence" value="ECO:0007669"/>
    <property type="project" value="TreeGrafter"/>
</dbReference>
<comment type="caution">
    <text evidence="7">The sequence shown here is derived from an EMBL/GenBank/DDBJ whole genome shotgun (WGS) entry which is preliminary data.</text>
</comment>
<dbReference type="InterPro" id="IPR050687">
    <property type="entry name" value="Dynein_IC"/>
</dbReference>
<evidence type="ECO:0000256" key="4">
    <source>
        <dbReference type="ARBA" id="ARBA00022737"/>
    </source>
</evidence>
<organism evidence="7 8">
    <name type="scientific">Saccharomyces arboricola (strain H-6 / AS 2.3317 / CBS 10644)</name>
    <name type="common">Yeast</name>
    <dbReference type="NCBI Taxonomy" id="1160507"/>
    <lineage>
        <taxon>Eukaryota</taxon>
        <taxon>Fungi</taxon>
        <taxon>Dikarya</taxon>
        <taxon>Ascomycota</taxon>
        <taxon>Saccharomycotina</taxon>
        <taxon>Saccharomycetes</taxon>
        <taxon>Saccharomycetales</taxon>
        <taxon>Saccharomycetaceae</taxon>
        <taxon>Saccharomyces</taxon>
    </lineage>
</organism>
<gene>
    <name evidence="7" type="ORF">SU7_2791</name>
</gene>
<dbReference type="GO" id="GO:0045503">
    <property type="term" value="F:dynein light chain binding"/>
    <property type="evidence" value="ECO:0007669"/>
    <property type="project" value="TreeGrafter"/>
</dbReference>
<dbReference type="GO" id="GO:0010970">
    <property type="term" value="P:transport along microtubule"/>
    <property type="evidence" value="ECO:0007669"/>
    <property type="project" value="TreeGrafter"/>
</dbReference>
<sequence>MERLKELEEKRRQLKELRERRKQASLLTSSDAMPASITPYGQQAAATTTMVSVSVQTEMEEDLKTREPGSEPDFVLHRSKKVITYDKGIQTDQIEPELQRQDESASDDDNDNSTATATDIDAAVVKEDNTELEDADAQPRLELAKPVLIEGAAATLNDASFARLETIGPASGERALSDRHQERDGPMQWTMVSENIPSASECERIAQEYDAAKGILVVVYVRLPPADRQYASDEAAWSAVNVVKCDGADGRGGQLVDVVEFRGTRIMTATILRRDHSESQVVSILLTTFTGKTVLYELRLKQKREVPAVYVVQRNMIARHYFQHPVVAVVETSCVQGQERVMVAANDGSMAELSCLDLAVLRRPQRLRPVPLSQLLSLEDDSCAYTQRLTRLAKFEEVGVTSMAYTREEPQYVWVGAEDGGIYKVEWDQSGPLCLALDNNGFQSKESHSSRVTGLEFYGSGARRLMLLLLSCSTDWTVRLWDAQAGETAAARPLLLRAPVLRARWLGRGDDDDGRTLRCEVWCADGQRVVAEWVFDPDTSLYTATLIS</sequence>
<keyword evidence="2" id="KW-0963">Cytoplasm</keyword>
<dbReference type="InterPro" id="IPR001680">
    <property type="entry name" value="WD40_rpt"/>
</dbReference>
<dbReference type="InterPro" id="IPR019775">
    <property type="entry name" value="WD40_repeat_CS"/>
</dbReference>
<dbReference type="PANTHER" id="PTHR12442">
    <property type="entry name" value="DYNEIN INTERMEDIATE CHAIN"/>
    <property type="match status" value="1"/>
</dbReference>
<proteinExistence type="predicted"/>
<dbReference type="InterPro" id="IPR015943">
    <property type="entry name" value="WD40/YVTN_repeat-like_dom_sf"/>
</dbReference>
<accession>J8PXW3</accession>
<dbReference type="EMBL" id="ALIE01000159">
    <property type="protein sequence ID" value="EJS42183.1"/>
    <property type="molecule type" value="Genomic_DNA"/>
</dbReference>
<name>J8PXW3_SACAR</name>
<dbReference type="PROSITE" id="PS00678">
    <property type="entry name" value="WD_REPEATS_1"/>
    <property type="match status" value="1"/>
</dbReference>
<evidence type="ECO:0000256" key="3">
    <source>
        <dbReference type="ARBA" id="ARBA00022574"/>
    </source>
</evidence>
<feature type="repeat" description="WD" evidence="5">
    <location>
        <begin position="445"/>
        <end position="491"/>
    </location>
</feature>
<keyword evidence="8" id="KW-1185">Reference proteome</keyword>
<evidence type="ECO:0000256" key="2">
    <source>
        <dbReference type="ARBA" id="ARBA00022490"/>
    </source>
</evidence>
<dbReference type="Gene3D" id="2.130.10.10">
    <property type="entry name" value="YVTN repeat-like/Quinoprotein amine dehydrogenase"/>
    <property type="match status" value="1"/>
</dbReference>
<dbReference type="Proteomes" id="UP000006968">
    <property type="component" value="Chromosome XIII"/>
</dbReference>
<keyword evidence="4" id="KW-0677">Repeat</keyword>
<dbReference type="AlphaFoldDB" id="J8PXW3"/>
<dbReference type="OrthoDB" id="366230at2759"/>
<dbReference type="InterPro" id="IPR036322">
    <property type="entry name" value="WD40_repeat_dom_sf"/>
</dbReference>
<evidence type="ECO:0000313" key="8">
    <source>
        <dbReference type="Proteomes" id="UP000006968"/>
    </source>
</evidence>
<dbReference type="GO" id="GO:0005868">
    <property type="term" value="C:cytoplasmic dynein complex"/>
    <property type="evidence" value="ECO:0007669"/>
    <property type="project" value="TreeGrafter"/>
</dbReference>
<keyword evidence="3 5" id="KW-0853">WD repeat</keyword>
<evidence type="ECO:0000313" key="7">
    <source>
        <dbReference type="EMBL" id="EJS42183.1"/>
    </source>
</evidence>
<evidence type="ECO:0000256" key="6">
    <source>
        <dbReference type="SAM" id="MobiDB-lite"/>
    </source>
</evidence>
<reference evidence="7 8" key="1">
    <citation type="journal article" date="2013" name="BMC Genomics">
        <title>High quality de novo sequencing and assembly of the Saccharomyces arboricolus genome.</title>
        <authorList>
            <person name="Liti G."/>
            <person name="Nguyen Ba A.N."/>
            <person name="Blythe M."/>
            <person name="Mueller C.A."/>
            <person name="Bergstroem A."/>
            <person name="Cubillos F.A."/>
            <person name="Dafhnis-Calas F."/>
            <person name="Khoshraftar S."/>
            <person name="Malla S."/>
            <person name="Mehta N."/>
            <person name="Siow C.C."/>
            <person name="Warringer J."/>
            <person name="Moses A.M."/>
            <person name="Louis E.J."/>
            <person name="Nieduszynski C.A."/>
        </authorList>
    </citation>
    <scope>NUCLEOTIDE SEQUENCE [LARGE SCALE GENOMIC DNA]</scope>
    <source>
        <strain evidence="8">H-6 / AS 2.3317 / CBS 10644</strain>
    </source>
</reference>
<comment type="subcellular location">
    <subcellularLocation>
        <location evidence="1">Cytoplasm</location>
    </subcellularLocation>
</comment>
<feature type="region of interest" description="Disordered" evidence="6">
    <location>
        <begin position="87"/>
        <end position="120"/>
    </location>
</feature>
<dbReference type="PROSITE" id="PS50082">
    <property type="entry name" value="WD_REPEATS_2"/>
    <property type="match status" value="1"/>
</dbReference>
<dbReference type="HOGENOM" id="CLU_020687_0_0_1"/>
<dbReference type="SUPFAM" id="SSF50978">
    <property type="entry name" value="WD40 repeat-like"/>
    <property type="match status" value="1"/>
</dbReference>
<evidence type="ECO:0000256" key="1">
    <source>
        <dbReference type="ARBA" id="ARBA00004496"/>
    </source>
</evidence>
<dbReference type="GO" id="GO:0005737">
    <property type="term" value="C:cytoplasm"/>
    <property type="evidence" value="ECO:0007669"/>
    <property type="project" value="UniProtKB-SubCell"/>
</dbReference>
<dbReference type="PANTHER" id="PTHR12442:SF22">
    <property type="entry name" value="CYTOPLASMIC DYNEIN 1 INTERMEDIATE CHAIN-RELATED"/>
    <property type="match status" value="1"/>
</dbReference>
<protein>
    <submittedName>
        <fullName evidence="7">Pac11p</fullName>
    </submittedName>
</protein>